<dbReference type="EMBL" id="JNVL01000001">
    <property type="protein sequence ID" value="KER07114.1"/>
    <property type="molecule type" value="Genomic_DNA"/>
</dbReference>
<evidence type="ECO:0000256" key="1">
    <source>
        <dbReference type="SAM" id="Coils"/>
    </source>
</evidence>
<evidence type="ECO:0000313" key="2">
    <source>
        <dbReference type="EMBL" id="KER07114.1"/>
    </source>
</evidence>
<feature type="coiled-coil region" evidence="1">
    <location>
        <begin position="228"/>
        <end position="283"/>
    </location>
</feature>
<dbReference type="Proteomes" id="UP000028027">
    <property type="component" value="Unassembled WGS sequence"/>
</dbReference>
<proteinExistence type="predicted"/>
<accession>A0A081S861</accession>
<evidence type="ECO:0000313" key="3">
    <source>
        <dbReference type="Proteomes" id="UP000028027"/>
    </source>
</evidence>
<keyword evidence="1" id="KW-0175">Coiled coil</keyword>
<gene>
    <name evidence="2" type="ORF">AAA799E16_00054</name>
</gene>
<organism evidence="2 3">
    <name type="scientific">Marine Group I thaumarchaeote SCGC AAA799-E16</name>
    <dbReference type="NCBI Taxonomy" id="1502292"/>
    <lineage>
        <taxon>Archaea</taxon>
        <taxon>Nitrososphaerota</taxon>
        <taxon>Marine Group I</taxon>
    </lineage>
</organism>
<keyword evidence="3" id="KW-1185">Reference proteome</keyword>
<protein>
    <submittedName>
        <fullName evidence="2">Uncharacterized protein</fullName>
    </submittedName>
</protein>
<name>A0A081S861_9ARCH</name>
<feature type="coiled-coil region" evidence="1">
    <location>
        <begin position="139"/>
        <end position="173"/>
    </location>
</feature>
<reference evidence="2 3" key="1">
    <citation type="submission" date="2014-06" db="EMBL/GenBank/DDBJ databases">
        <authorList>
            <person name="Ngugi D.K."/>
            <person name="Blom J."/>
            <person name="Alam I."/>
            <person name="Rashid M."/>
            <person name="Ba Alawi W."/>
            <person name="Zhang G."/>
            <person name="Hikmawan T."/>
            <person name="Guan Y."/>
            <person name="Antunes A."/>
            <person name="Siam R."/>
            <person name="Eldorry H."/>
            <person name="Bajic V."/>
            <person name="Stingl U."/>
        </authorList>
    </citation>
    <scope>NUCLEOTIDE SEQUENCE [LARGE SCALE GENOMIC DNA]</scope>
    <source>
        <strain evidence="2">SCGC AAA799-E16</strain>
    </source>
</reference>
<sequence length="431" mass="49558">MPKIISPETRNQVKKNHLLGLTRDENAENAGISAGAVSSILSQFSKEIGEANFEALTRYTRTLREHDMSLVDSIKGFHIVNLANKIGTDPDKLPEFLRDVFIPYKDSNLTASELILHTKEFVEFLKSSEMTPEELQKYCNDLLNKKQELEKQVQLLEENRANAKRETTSILEQNKVTLEKISDFEQTLQELEKYDISIDDVPKLAKMLKTAEKSDWDNSKITDYLAESEKYESQIITKKKELEKINEVIDEKTTQNVLLDKKIESKELRIKKLESTTKTLKDQETELKASVRTMTEFSLNQIKTITKNATESISKAQFAHLDSLNELSRNFDEKSTQATKKQNDKLEGIANIMDEFISETIKSAENAGNIRALVPFHKILNSKGEDYEIYPAIILILERFEIWYQKQDSKNSKLTSIIDELISIMKDHLKE</sequence>
<dbReference type="AlphaFoldDB" id="A0A081S861"/>
<comment type="caution">
    <text evidence="2">The sequence shown here is derived from an EMBL/GenBank/DDBJ whole genome shotgun (WGS) entry which is preliminary data.</text>
</comment>